<keyword evidence="4" id="KW-0472">Membrane</keyword>
<dbReference type="InterPro" id="IPR033985">
    <property type="entry name" value="SusD-like_N"/>
</dbReference>
<feature type="domain" description="SusD-like N-terminal" evidence="8">
    <location>
        <begin position="108"/>
        <end position="217"/>
    </location>
</feature>
<evidence type="ECO:0000259" key="7">
    <source>
        <dbReference type="Pfam" id="PF07980"/>
    </source>
</evidence>
<dbReference type="PROSITE" id="PS51257">
    <property type="entry name" value="PROKAR_LIPOPROTEIN"/>
    <property type="match status" value="1"/>
</dbReference>
<organism evidence="9 10">
    <name type="scientific">Maribellus luteus</name>
    <dbReference type="NCBI Taxonomy" id="2305463"/>
    <lineage>
        <taxon>Bacteria</taxon>
        <taxon>Pseudomonadati</taxon>
        <taxon>Bacteroidota</taxon>
        <taxon>Bacteroidia</taxon>
        <taxon>Marinilabiliales</taxon>
        <taxon>Prolixibacteraceae</taxon>
        <taxon>Maribellus</taxon>
    </lineage>
</organism>
<evidence type="ECO:0000256" key="6">
    <source>
        <dbReference type="SAM" id="SignalP"/>
    </source>
</evidence>
<reference evidence="9 10" key="1">
    <citation type="submission" date="2018-08" db="EMBL/GenBank/DDBJ databases">
        <title>Pallidiluteibacterium maritimus gen. nov., sp. nov., isolated from coastal sediment.</title>
        <authorList>
            <person name="Zhou L.Y."/>
        </authorList>
    </citation>
    <scope>NUCLEOTIDE SEQUENCE [LARGE SCALE GENOMIC DNA]</scope>
    <source>
        <strain evidence="9 10">XSD2</strain>
    </source>
</reference>
<name>A0A399SXE6_9BACT</name>
<dbReference type="Gene3D" id="1.25.40.390">
    <property type="match status" value="1"/>
</dbReference>
<protein>
    <submittedName>
        <fullName evidence="9">RagB/SusD family nutrient uptake outer membrane protein</fullName>
    </submittedName>
</protein>
<proteinExistence type="inferred from homology"/>
<feature type="chain" id="PRO_5017442345" evidence="6">
    <location>
        <begin position="21"/>
        <end position="673"/>
    </location>
</feature>
<dbReference type="AlphaFoldDB" id="A0A399SXE6"/>
<dbReference type="OrthoDB" id="5694214at2"/>
<evidence type="ECO:0000256" key="5">
    <source>
        <dbReference type="ARBA" id="ARBA00023237"/>
    </source>
</evidence>
<evidence type="ECO:0000313" key="10">
    <source>
        <dbReference type="Proteomes" id="UP000265926"/>
    </source>
</evidence>
<comment type="subcellular location">
    <subcellularLocation>
        <location evidence="1">Cell outer membrane</location>
    </subcellularLocation>
</comment>
<evidence type="ECO:0000256" key="2">
    <source>
        <dbReference type="ARBA" id="ARBA00006275"/>
    </source>
</evidence>
<evidence type="ECO:0000256" key="4">
    <source>
        <dbReference type="ARBA" id="ARBA00023136"/>
    </source>
</evidence>
<comment type="similarity">
    <text evidence="2">Belongs to the SusD family.</text>
</comment>
<dbReference type="Pfam" id="PF07980">
    <property type="entry name" value="SusD_RagB"/>
    <property type="match status" value="1"/>
</dbReference>
<dbReference type="EMBL" id="QWGR01000004">
    <property type="protein sequence ID" value="RIJ48736.1"/>
    <property type="molecule type" value="Genomic_DNA"/>
</dbReference>
<dbReference type="GO" id="GO:0009279">
    <property type="term" value="C:cell outer membrane"/>
    <property type="evidence" value="ECO:0007669"/>
    <property type="project" value="UniProtKB-SubCell"/>
</dbReference>
<dbReference type="Proteomes" id="UP000265926">
    <property type="component" value="Unassembled WGS sequence"/>
</dbReference>
<evidence type="ECO:0000256" key="3">
    <source>
        <dbReference type="ARBA" id="ARBA00022729"/>
    </source>
</evidence>
<comment type="caution">
    <text evidence="9">The sequence shown here is derived from an EMBL/GenBank/DDBJ whole genome shotgun (WGS) entry which is preliminary data.</text>
</comment>
<evidence type="ECO:0000313" key="9">
    <source>
        <dbReference type="EMBL" id="RIJ48736.1"/>
    </source>
</evidence>
<dbReference type="SUPFAM" id="SSF48452">
    <property type="entry name" value="TPR-like"/>
    <property type="match status" value="1"/>
</dbReference>
<dbReference type="Pfam" id="PF14322">
    <property type="entry name" value="SusD-like_3"/>
    <property type="match status" value="1"/>
</dbReference>
<dbReference type="RefSeq" id="WP_119437658.1">
    <property type="nucleotide sequence ID" value="NZ_QWGR01000004.1"/>
</dbReference>
<feature type="domain" description="RagB/SusD" evidence="7">
    <location>
        <begin position="358"/>
        <end position="673"/>
    </location>
</feature>
<keyword evidence="3 6" id="KW-0732">Signal</keyword>
<keyword evidence="10" id="KW-1185">Reference proteome</keyword>
<dbReference type="InterPro" id="IPR011990">
    <property type="entry name" value="TPR-like_helical_dom_sf"/>
</dbReference>
<feature type="signal peptide" evidence="6">
    <location>
        <begin position="1"/>
        <end position="20"/>
    </location>
</feature>
<accession>A0A399SXE6</accession>
<dbReference type="InterPro" id="IPR012944">
    <property type="entry name" value="SusD_RagB_dom"/>
</dbReference>
<evidence type="ECO:0000256" key="1">
    <source>
        <dbReference type="ARBA" id="ARBA00004442"/>
    </source>
</evidence>
<sequence length="673" mass="76216">MKTIIYRLLFVGAIVAGLFATSCVDEFEVGDDFLVKKPSGDISIDTVFSDAVSAKGVLWNAYATLYYGLTDRTTYFHNLEGLNSLGDDYESFLNQARGTSVYYSGQMNPSREYNDSKGYYTKPERWKGIRYAYTFIENVDKVPNFEEGEKERLVGEAKMIIASHYANMFRHFGGLPLLKKAYQPADDTNVKRATVEETVKFITNLCDEAANALPWQLSNDEIGAWAGRFTAAGAKGLKVRVLLFAASPLFNSSNTWSGSGNESVSNLQTTYGSYDASRWQDVVKACEDFFTLNGGLAPNTGTYYLNQPTGTDLQAYREGYREGYYNRSNPGMLISVRREDKSPSKWDYYYFPTIWVRWNGMLPTLTGLNAYPKADGTPFLEADMPWKKSNAEQQTALNNGTYVDPFADRDPRLYEVSNITGKTYHNGRLFEGYMGGSHRGDKEDGSQVKTDKGLAASGFTNYKFTLDFAGEYDGRTIHWPELRIAEIYLSYAEALTMVGRSSDAYKWVDAVRARVGLKGLLEANPTRSAIDVTHPDFSEAAPADEFLLKEILRERKCELALEDVRFYDLIRWRCAEDFKKRLSGLLIWRYKKDDGTIVDDDASFVFNEFQIRKRFIQDGESGKEQIIRIYPGDKETAINKDAHGSMWEPKWYLSAFPTAELNKSYGLTQNPGW</sequence>
<keyword evidence="5" id="KW-0998">Cell outer membrane</keyword>
<evidence type="ECO:0000259" key="8">
    <source>
        <dbReference type="Pfam" id="PF14322"/>
    </source>
</evidence>
<gene>
    <name evidence="9" type="ORF">D1614_09405</name>
</gene>